<dbReference type="EMBL" id="JBGBPQ010000016">
    <property type="protein sequence ID" value="KAL1508701.1"/>
    <property type="molecule type" value="Genomic_DNA"/>
</dbReference>
<proteinExistence type="predicted"/>
<dbReference type="PANTHER" id="PTHR47570:SF1">
    <property type="entry name" value="ZINC ION BINDING PROTEIN"/>
    <property type="match status" value="1"/>
</dbReference>
<dbReference type="SUPFAM" id="SSF144232">
    <property type="entry name" value="HIT/MYND zinc finger-like"/>
    <property type="match status" value="1"/>
</dbReference>
<evidence type="ECO:0000256" key="1">
    <source>
        <dbReference type="ARBA" id="ARBA00022723"/>
    </source>
</evidence>
<keyword evidence="8" id="KW-1185">Reference proteome</keyword>
<sequence>MVLGWRDAIWRECLDLDEEPELTRQRVLVRDGVVGVVSDRAIGASTRLVQLGVGGAEECVNAESARALPTPTVAVVLAGVDSPAGHAVLLHLIRVRESWLHSRGVYVALVALIARGGGIVPATEGRATPEDDRVSVSSWALLDPRRPGAPHGGLDDATLTAVLESCGDGGACGLADECVRLQAILTRAAVASFVLIDASGRVPSLLAQCTFSLARYAARCIAIDTIGCEACDGDSPYVTWLPRESSAEALCEAAWRVWTGALPPLVHVERGCSRVAQDRTDQESLAGGEGKGEEGSTAAVEFARRCLVCGERQAMPRLCGGCLAVCFCSERCQLAEMRNDAGLPHAAYCALFRRMREADISQPSDIFTVQGKSVSADSSSEGCGDSLPRPGDEEDATADDEAPPWLLACTDRRVMAADTICKRLQRAGTHHGAFKLICRCDAAPPVSTWRGTCPPTAPAAHGEEAVCTWPTAYQRLGLCQTSPAALLLSMPATLCHVIRLCQLHAPPNGQLSVHCIGASEAEESVASLYSDVVFALLPRVRLHITMVGPMLSSRPSLLSHGPNGSELRIDFLHGLYHERRSHSSGTAQASHAEAERSTNVAGELISASSINAERDDSLAHLGRPDLAIAHNAGIAEYASWHPTLALLLTDRHVPFCFTSYCECEVLAASVVFREHHGWQTPLLPLLNPFRQPLERASILTGGALDIPWSSNRVLTLINHSPDTSGVG</sequence>
<dbReference type="GO" id="GO:0008270">
    <property type="term" value="F:zinc ion binding"/>
    <property type="evidence" value="ECO:0007669"/>
    <property type="project" value="UniProtKB-KW"/>
</dbReference>
<keyword evidence="3" id="KW-0862">Zinc</keyword>
<reference evidence="7 8" key="1">
    <citation type="journal article" date="2024" name="Science">
        <title>Giant polyketide synthase enzymes in the biosynthesis of giant marine polyether toxins.</title>
        <authorList>
            <person name="Fallon T.R."/>
            <person name="Shende V.V."/>
            <person name="Wierzbicki I.H."/>
            <person name="Pendleton A.L."/>
            <person name="Watervoot N.F."/>
            <person name="Auber R.P."/>
            <person name="Gonzalez D.J."/>
            <person name="Wisecaver J.H."/>
            <person name="Moore B.S."/>
        </authorList>
    </citation>
    <scope>NUCLEOTIDE SEQUENCE [LARGE SCALE GENOMIC DNA]</scope>
    <source>
        <strain evidence="7 8">12B1</strain>
    </source>
</reference>
<keyword evidence="2 4" id="KW-0863">Zinc-finger</keyword>
<name>A0AB34IZS7_PRYPA</name>
<organism evidence="7 8">
    <name type="scientific">Prymnesium parvum</name>
    <name type="common">Toxic golden alga</name>
    <dbReference type="NCBI Taxonomy" id="97485"/>
    <lineage>
        <taxon>Eukaryota</taxon>
        <taxon>Haptista</taxon>
        <taxon>Haptophyta</taxon>
        <taxon>Prymnesiophyceae</taxon>
        <taxon>Prymnesiales</taxon>
        <taxon>Prymnesiaceae</taxon>
        <taxon>Prymnesium</taxon>
    </lineage>
</organism>
<feature type="domain" description="MYND-type" evidence="6">
    <location>
        <begin position="306"/>
        <end position="349"/>
    </location>
</feature>
<dbReference type="Proteomes" id="UP001515480">
    <property type="component" value="Unassembled WGS sequence"/>
</dbReference>
<dbReference type="PROSITE" id="PS50865">
    <property type="entry name" value="ZF_MYND_2"/>
    <property type="match status" value="1"/>
</dbReference>
<evidence type="ECO:0000313" key="7">
    <source>
        <dbReference type="EMBL" id="KAL1508701.1"/>
    </source>
</evidence>
<comment type="caution">
    <text evidence="7">The sequence shown here is derived from an EMBL/GenBank/DDBJ whole genome shotgun (WGS) entry which is preliminary data.</text>
</comment>
<evidence type="ECO:0000256" key="3">
    <source>
        <dbReference type="ARBA" id="ARBA00022833"/>
    </source>
</evidence>
<gene>
    <name evidence="7" type="ORF">AB1Y20_004796</name>
</gene>
<dbReference type="PANTHER" id="PTHR47570">
    <property type="entry name" value="ZINC ION BINDING PROTEIN"/>
    <property type="match status" value="1"/>
</dbReference>
<dbReference type="Pfam" id="PF20179">
    <property type="entry name" value="MSS51_C"/>
    <property type="match status" value="1"/>
</dbReference>
<dbReference type="InterPro" id="IPR002893">
    <property type="entry name" value="Znf_MYND"/>
</dbReference>
<evidence type="ECO:0000256" key="5">
    <source>
        <dbReference type="SAM" id="MobiDB-lite"/>
    </source>
</evidence>
<evidence type="ECO:0000259" key="6">
    <source>
        <dbReference type="PROSITE" id="PS50865"/>
    </source>
</evidence>
<dbReference type="InterPro" id="IPR046824">
    <property type="entry name" value="Mss51-like_C"/>
</dbReference>
<evidence type="ECO:0000313" key="8">
    <source>
        <dbReference type="Proteomes" id="UP001515480"/>
    </source>
</evidence>
<keyword evidence="1" id="KW-0479">Metal-binding</keyword>
<accession>A0AB34IZS7</accession>
<evidence type="ECO:0000256" key="4">
    <source>
        <dbReference type="PROSITE-ProRule" id="PRU00134"/>
    </source>
</evidence>
<protein>
    <recommendedName>
        <fullName evidence="6">MYND-type domain-containing protein</fullName>
    </recommendedName>
</protein>
<evidence type="ECO:0000256" key="2">
    <source>
        <dbReference type="ARBA" id="ARBA00022771"/>
    </source>
</evidence>
<feature type="region of interest" description="Disordered" evidence="5">
    <location>
        <begin position="371"/>
        <end position="399"/>
    </location>
</feature>
<dbReference type="AlphaFoldDB" id="A0AB34IZS7"/>
<feature type="compositionally biased region" description="Polar residues" evidence="5">
    <location>
        <begin position="371"/>
        <end position="381"/>
    </location>
</feature>